<dbReference type="Proteomes" id="UP000582837">
    <property type="component" value="Unassembled WGS sequence"/>
</dbReference>
<dbReference type="EMBL" id="JACHIA010000001">
    <property type="protein sequence ID" value="MBB6069105.1"/>
    <property type="molecule type" value="Genomic_DNA"/>
</dbReference>
<gene>
    <name evidence="1" type="ORF">HNQ61_000716</name>
</gene>
<sequence>MKKMKLDVEALRVESLEAAPATAGCGTVRGHASPAYPTYELTCTGDCNTLQYGVESCWYVCP</sequence>
<reference evidence="1 2" key="1">
    <citation type="submission" date="2020-08" db="EMBL/GenBank/DDBJ databases">
        <title>Genomic Encyclopedia of Type Strains, Phase IV (KMG-IV): sequencing the most valuable type-strain genomes for metagenomic binning, comparative biology and taxonomic classification.</title>
        <authorList>
            <person name="Goeker M."/>
        </authorList>
    </citation>
    <scope>NUCLEOTIDE SEQUENCE [LARGE SCALE GENOMIC DNA]</scope>
    <source>
        <strain evidence="1 2">DSM 29007</strain>
    </source>
</reference>
<protein>
    <submittedName>
        <fullName evidence="1">Uncharacterized protein</fullName>
    </submittedName>
</protein>
<accession>A0A841GVX2</accession>
<proteinExistence type="predicted"/>
<organism evidence="1 2">
    <name type="scientific">Longimicrobium terrae</name>
    <dbReference type="NCBI Taxonomy" id="1639882"/>
    <lineage>
        <taxon>Bacteria</taxon>
        <taxon>Pseudomonadati</taxon>
        <taxon>Gemmatimonadota</taxon>
        <taxon>Longimicrobiia</taxon>
        <taxon>Longimicrobiales</taxon>
        <taxon>Longimicrobiaceae</taxon>
        <taxon>Longimicrobium</taxon>
    </lineage>
</organism>
<comment type="caution">
    <text evidence="1">The sequence shown here is derived from an EMBL/GenBank/DDBJ whole genome shotgun (WGS) entry which is preliminary data.</text>
</comment>
<dbReference type="RefSeq" id="WP_170031919.1">
    <property type="nucleotide sequence ID" value="NZ_JABDTL010000001.1"/>
</dbReference>
<name>A0A841GVX2_9BACT</name>
<evidence type="ECO:0000313" key="1">
    <source>
        <dbReference type="EMBL" id="MBB6069105.1"/>
    </source>
</evidence>
<dbReference type="AlphaFoldDB" id="A0A841GVX2"/>
<keyword evidence="2" id="KW-1185">Reference proteome</keyword>
<evidence type="ECO:0000313" key="2">
    <source>
        <dbReference type="Proteomes" id="UP000582837"/>
    </source>
</evidence>